<dbReference type="SUPFAM" id="SSF52540">
    <property type="entry name" value="P-loop containing nucleoside triphosphate hydrolases"/>
    <property type="match status" value="1"/>
</dbReference>
<evidence type="ECO:0000313" key="2">
    <source>
        <dbReference type="Proteomes" id="UP001055336"/>
    </source>
</evidence>
<accession>A0ABY3VYS1</accession>
<reference evidence="1" key="1">
    <citation type="submission" date="2022-08" db="EMBL/GenBank/DDBJ databases">
        <title>Whole genome sequencing of non-tuberculosis mycobacteria type-strains.</title>
        <authorList>
            <person name="Igarashi Y."/>
            <person name="Osugi A."/>
            <person name="Mitarai S."/>
        </authorList>
    </citation>
    <scope>NUCLEOTIDE SEQUENCE</scope>
    <source>
        <strain evidence="1">DSM 45127</strain>
    </source>
</reference>
<evidence type="ECO:0000313" key="1">
    <source>
        <dbReference type="EMBL" id="UMB71873.1"/>
    </source>
</evidence>
<dbReference type="RefSeq" id="WP_240263601.1">
    <property type="nucleotide sequence ID" value="NZ_CP092488.2"/>
</dbReference>
<organism evidence="1 2">
    <name type="scientific">Mycobacterium paraterrae</name>
    <dbReference type="NCBI Taxonomy" id="577492"/>
    <lineage>
        <taxon>Bacteria</taxon>
        <taxon>Bacillati</taxon>
        <taxon>Actinomycetota</taxon>
        <taxon>Actinomycetes</taxon>
        <taxon>Mycobacteriales</taxon>
        <taxon>Mycobacteriaceae</taxon>
        <taxon>Mycobacterium</taxon>
    </lineage>
</organism>
<protein>
    <submittedName>
        <fullName evidence="1">Sulfotransferase</fullName>
    </submittedName>
</protein>
<dbReference type="EMBL" id="CP092488">
    <property type="protein sequence ID" value="UMB71873.1"/>
    <property type="molecule type" value="Genomic_DNA"/>
</dbReference>
<dbReference type="InterPro" id="IPR027417">
    <property type="entry name" value="P-loop_NTPase"/>
</dbReference>
<dbReference type="PANTHER" id="PTHR36451:SF1">
    <property type="entry name" value="OMEGA-HYDROXY-BETA-DIHYDROMENAQUINONE-9 SULFOTRANSFERASE STF3"/>
    <property type="match status" value="1"/>
</dbReference>
<sequence>MTDAAPTLVHLDDLAVPRFSAESGQMRDLLATMAPDCPLDADVLHAKAEAETGLTDFGPDDYRERLEVYLAALSEIDGLTAAGIVTFHGQILQLLKNRLLLSDLLARHPEIRDIDLLPPVVIAGLPRTGTTHLHNLLAAGPTFRTIPYWESVEPFPLPAEVGLEPDPRKARMDLALEFMNAAMPHFPLMHEMTTEHVHEEIQLLANDMSTMLFETLAHVPRWRDYYLAHDQTSSYEYLKLQLKALQFLRGGRRWLLKSPQHLEQLAVLGAVFPGVVVVCTHRDPVPVVLSMLAMLTYTARMHRSPVPVREIAASWCDRLELMMGALVRDRDLLPPDRSIDVRFDDFMADELGTVEQVYELAGEPLTDRVRAAVVDYLHHHRRGRLGTIVTSADMFGLDEHDLPSRFTRYRERFSI</sequence>
<dbReference type="PANTHER" id="PTHR36451">
    <property type="entry name" value="PAPS-DEPENDENT SULFOTRANSFERASE STF3"/>
    <property type="match status" value="1"/>
</dbReference>
<gene>
    <name evidence="1" type="ORF">MKK62_12005</name>
</gene>
<dbReference type="InterPro" id="IPR052736">
    <property type="entry name" value="Stf3_sulfotransferase"/>
</dbReference>
<proteinExistence type="predicted"/>
<dbReference type="Proteomes" id="UP001055336">
    <property type="component" value="Chromosome"/>
</dbReference>
<dbReference type="Pfam" id="PF13469">
    <property type="entry name" value="Sulfotransfer_3"/>
    <property type="match status" value="1"/>
</dbReference>
<dbReference type="Gene3D" id="3.40.50.300">
    <property type="entry name" value="P-loop containing nucleotide triphosphate hydrolases"/>
    <property type="match status" value="1"/>
</dbReference>
<keyword evidence="2" id="KW-1185">Reference proteome</keyword>
<name>A0ABY3VYS1_9MYCO</name>